<evidence type="ECO:0000313" key="2">
    <source>
        <dbReference type="EMBL" id="MBB3113447.1"/>
    </source>
</evidence>
<keyword evidence="1" id="KW-1133">Transmembrane helix</keyword>
<protein>
    <submittedName>
        <fullName evidence="2">Uncharacterized protein</fullName>
    </submittedName>
</protein>
<name>A0A7W5B3A6_9BACL</name>
<keyword evidence="1" id="KW-0472">Membrane</keyword>
<reference evidence="2 3" key="1">
    <citation type="submission" date="2020-08" db="EMBL/GenBank/DDBJ databases">
        <title>Genomic Encyclopedia of Type Strains, Phase III (KMG-III): the genomes of soil and plant-associated and newly described type strains.</title>
        <authorList>
            <person name="Whitman W."/>
        </authorList>
    </citation>
    <scope>NUCLEOTIDE SEQUENCE [LARGE SCALE GENOMIC DNA]</scope>
    <source>
        <strain evidence="2 3">CECT 5862</strain>
    </source>
</reference>
<sequence length="35" mass="3953">MEALETLFIEACNWMNPFLVTGLISLPFVIEAILI</sequence>
<keyword evidence="1" id="KW-0812">Transmembrane</keyword>
<dbReference type="EMBL" id="JACHXK010000019">
    <property type="protein sequence ID" value="MBB3113447.1"/>
    <property type="molecule type" value="Genomic_DNA"/>
</dbReference>
<accession>A0A7W5B3A6</accession>
<dbReference type="Proteomes" id="UP000570361">
    <property type="component" value="Unassembled WGS sequence"/>
</dbReference>
<gene>
    <name evidence="2" type="ORF">FHS18_005559</name>
</gene>
<organism evidence="2 3">
    <name type="scientific">Paenibacillus phyllosphaerae</name>
    <dbReference type="NCBI Taxonomy" id="274593"/>
    <lineage>
        <taxon>Bacteria</taxon>
        <taxon>Bacillati</taxon>
        <taxon>Bacillota</taxon>
        <taxon>Bacilli</taxon>
        <taxon>Bacillales</taxon>
        <taxon>Paenibacillaceae</taxon>
        <taxon>Paenibacillus</taxon>
    </lineage>
</organism>
<keyword evidence="3" id="KW-1185">Reference proteome</keyword>
<comment type="caution">
    <text evidence="2">The sequence shown here is derived from an EMBL/GenBank/DDBJ whole genome shotgun (WGS) entry which is preliminary data.</text>
</comment>
<evidence type="ECO:0000313" key="3">
    <source>
        <dbReference type="Proteomes" id="UP000570361"/>
    </source>
</evidence>
<feature type="transmembrane region" description="Helical" evidence="1">
    <location>
        <begin position="14"/>
        <end position="34"/>
    </location>
</feature>
<proteinExistence type="predicted"/>
<dbReference type="AlphaFoldDB" id="A0A7W5B3A6"/>
<evidence type="ECO:0000256" key="1">
    <source>
        <dbReference type="SAM" id="Phobius"/>
    </source>
</evidence>